<dbReference type="EMBL" id="FR720602">
    <property type="protein sequence ID" value="CBZ00173.1"/>
    <property type="molecule type" value="Genomic_DNA"/>
</dbReference>
<sequence>MKKRMFFAKLVLVGLIMIGLAGCGENKNSREWIENKVSEVSRVYPTENLFDLFKQFPEGFEIEQVYFKKKSDGIDNFITEIKLKGDATSHTITGTLAKIPAKDDAPKSEEELVSVQYVDNKFIFSDEETAKKMWNFDGFLFQKLTLNKTEFSKLRLKEKSYNSVTNGFSILYFTENEVVNNYFHKNDSETSVLEIGSSLQNEGYYYYSILLDYNDGYYFRETVSNAEVYNGQEWNSNFRCF</sequence>
<gene>
    <name evidence="1" type="ordered locus">SOR_0511</name>
</gene>
<accession>F2QC05</accession>
<proteinExistence type="predicted"/>
<evidence type="ECO:0000313" key="1">
    <source>
        <dbReference type="EMBL" id="CBZ00173.1"/>
    </source>
</evidence>
<dbReference type="RefSeq" id="WP_000746964.1">
    <property type="nucleotide sequence ID" value="NC_015291.1"/>
</dbReference>
<name>F2QC05_STROU</name>
<reference evidence="1 2" key="1">
    <citation type="journal article" date="2011" name="J. Bacteriol.">
        <title>Genome of Streptococcus oralis strain Uo5.</title>
        <authorList>
            <person name="Reichmann P."/>
            <person name="Nuhn M."/>
            <person name="Denapaite D."/>
            <person name="Bruckner R."/>
            <person name="Henrich B."/>
            <person name="Maurer P."/>
            <person name="Rieger M."/>
            <person name="Klages S."/>
            <person name="Reinhard R."/>
            <person name="Hakenbeck R."/>
        </authorList>
    </citation>
    <scope>NUCLEOTIDE SEQUENCE [LARGE SCALE GENOMIC DNA]</scope>
    <source>
        <strain evidence="1 2">Uo5</strain>
    </source>
</reference>
<evidence type="ECO:0008006" key="3">
    <source>
        <dbReference type="Google" id="ProtNLM"/>
    </source>
</evidence>
<dbReference type="HOGENOM" id="CLU_103360_0_0_9"/>
<dbReference type="AlphaFoldDB" id="F2QC05"/>
<dbReference type="KEGG" id="sor:SOR_0511"/>
<organism evidence="1 2">
    <name type="scientific">Streptococcus oralis (strain Uo5)</name>
    <dbReference type="NCBI Taxonomy" id="927666"/>
    <lineage>
        <taxon>Bacteria</taxon>
        <taxon>Bacillati</taxon>
        <taxon>Bacillota</taxon>
        <taxon>Bacilli</taxon>
        <taxon>Lactobacillales</taxon>
        <taxon>Streptococcaceae</taxon>
        <taxon>Streptococcus</taxon>
    </lineage>
</organism>
<protein>
    <recommendedName>
        <fullName evidence="3">Lipoprotein</fullName>
    </recommendedName>
</protein>
<dbReference type="PROSITE" id="PS51257">
    <property type="entry name" value="PROKAR_LIPOPROTEIN"/>
    <property type="match status" value="1"/>
</dbReference>
<evidence type="ECO:0000313" key="2">
    <source>
        <dbReference type="Proteomes" id="UP000008131"/>
    </source>
</evidence>
<dbReference type="Proteomes" id="UP000008131">
    <property type="component" value="Chromosome"/>
</dbReference>